<dbReference type="AlphaFoldDB" id="A0A0A9EZP9"/>
<proteinExistence type="predicted"/>
<evidence type="ECO:0000313" key="2">
    <source>
        <dbReference type="EMBL" id="JAE03371.1"/>
    </source>
</evidence>
<keyword evidence="1" id="KW-0812">Transmembrane</keyword>
<reference evidence="2" key="1">
    <citation type="submission" date="2014-09" db="EMBL/GenBank/DDBJ databases">
        <authorList>
            <person name="Magalhaes I.L.F."/>
            <person name="Oliveira U."/>
            <person name="Santos F.R."/>
            <person name="Vidigal T.H.D.A."/>
            <person name="Brescovit A.D."/>
            <person name="Santos A.J."/>
        </authorList>
    </citation>
    <scope>NUCLEOTIDE SEQUENCE</scope>
    <source>
        <tissue evidence="2">Shoot tissue taken approximately 20 cm above the soil surface</tissue>
    </source>
</reference>
<evidence type="ECO:0000256" key="1">
    <source>
        <dbReference type="SAM" id="Phobius"/>
    </source>
</evidence>
<accession>A0A0A9EZP9</accession>
<reference evidence="2" key="2">
    <citation type="journal article" date="2015" name="Data Brief">
        <title>Shoot transcriptome of the giant reed, Arundo donax.</title>
        <authorList>
            <person name="Barrero R.A."/>
            <person name="Guerrero F.D."/>
            <person name="Moolhuijzen P."/>
            <person name="Goolsby J.A."/>
            <person name="Tidwell J."/>
            <person name="Bellgard S.E."/>
            <person name="Bellgard M.I."/>
        </authorList>
    </citation>
    <scope>NUCLEOTIDE SEQUENCE</scope>
    <source>
        <tissue evidence="2">Shoot tissue taken approximately 20 cm above the soil surface</tissue>
    </source>
</reference>
<dbReference type="EMBL" id="GBRH01194525">
    <property type="protein sequence ID" value="JAE03371.1"/>
    <property type="molecule type" value="Transcribed_RNA"/>
</dbReference>
<sequence length="52" mass="5634">MFGDDFNNEPEFDRGPLADPFAFGNDGIVPPPSYSFGLLMVLGLAISLSKRT</sequence>
<name>A0A0A9EZP9_ARUDO</name>
<organism evidence="2">
    <name type="scientific">Arundo donax</name>
    <name type="common">Giant reed</name>
    <name type="synonym">Donax arundinaceus</name>
    <dbReference type="NCBI Taxonomy" id="35708"/>
    <lineage>
        <taxon>Eukaryota</taxon>
        <taxon>Viridiplantae</taxon>
        <taxon>Streptophyta</taxon>
        <taxon>Embryophyta</taxon>
        <taxon>Tracheophyta</taxon>
        <taxon>Spermatophyta</taxon>
        <taxon>Magnoliopsida</taxon>
        <taxon>Liliopsida</taxon>
        <taxon>Poales</taxon>
        <taxon>Poaceae</taxon>
        <taxon>PACMAD clade</taxon>
        <taxon>Arundinoideae</taxon>
        <taxon>Arundineae</taxon>
        <taxon>Arundo</taxon>
    </lineage>
</organism>
<feature type="transmembrane region" description="Helical" evidence="1">
    <location>
        <begin position="33"/>
        <end position="49"/>
    </location>
</feature>
<protein>
    <submittedName>
        <fullName evidence="2">Uncharacterized protein</fullName>
    </submittedName>
</protein>
<keyword evidence="1" id="KW-0472">Membrane</keyword>
<keyword evidence="1" id="KW-1133">Transmembrane helix</keyword>